<dbReference type="InterPro" id="IPR002589">
    <property type="entry name" value="Macro_dom"/>
</dbReference>
<reference evidence="3 4" key="1">
    <citation type="submission" date="2019-08" db="EMBL/GenBank/DDBJ databases">
        <title>The genome of the soybean aphid Biotype 1, its phylome, world population structure and adaptation to the North American continent.</title>
        <authorList>
            <person name="Giordano R."/>
            <person name="Donthu R.K."/>
            <person name="Hernandez A.G."/>
            <person name="Wright C.L."/>
            <person name="Zimin A.V."/>
        </authorList>
    </citation>
    <scope>NUCLEOTIDE SEQUENCE [LARGE SCALE GENOMIC DNA]</scope>
    <source>
        <tissue evidence="3">Whole aphids</tissue>
    </source>
</reference>
<dbReference type="InterPro" id="IPR043472">
    <property type="entry name" value="Macro_dom-like"/>
</dbReference>
<evidence type="ECO:0000259" key="2">
    <source>
        <dbReference type="PROSITE" id="PS51154"/>
    </source>
</evidence>
<dbReference type="PANTHER" id="PTHR12521:SF0">
    <property type="entry name" value="ADP-RIBOSE GLYCOHYDROLASE OARD1"/>
    <property type="match status" value="1"/>
</dbReference>
<sequence>MSKTPMIKFQQNILFNKHIKQEYTDENDNQSISQCYPKDSNNATNDIEAQIKVEVDIIDDIKYESICMIENNTVPSKKLCFPQIIICSRTTSSSSNSICLTANATPVKKKGTKLRNAIGALKKITGKSKLGHPTNRGSGADESEAKKQENITKKSHNQGTRLVEINSCILDMPRKFSIGHCAAKDMRMSAGIAIHFKNIYKRVGELMDQRKDVGSVAVLEENQRFIFYLMTKELSNHKPTYDNITAAIKTLHALVVEHGIKKLALPRIGCGLDNLNWTRVRGIIENEFQDGECTITISHFTKHLSKESDVIRVKHPTTIKIDKNIKNIEKQENEKFYIILYSRNTALTVYWDQHFQSVNEKHCFKSQYYEDCQSDLEVGQCLKYNTKEAYIFVIISNKNITDHFSYQNLEKRLVKMKKLIVNDQYHLTFIIHTLRIRSFESLVNQKILSLIRSALLDFTPCVMLEIESSKY</sequence>
<feature type="region of interest" description="Disordered" evidence="1">
    <location>
        <begin position="125"/>
        <end position="156"/>
    </location>
</feature>
<evidence type="ECO:0000256" key="1">
    <source>
        <dbReference type="SAM" id="MobiDB-lite"/>
    </source>
</evidence>
<dbReference type="PANTHER" id="PTHR12521">
    <property type="entry name" value="PROTEIN C6ORF130"/>
    <property type="match status" value="1"/>
</dbReference>
<comment type="caution">
    <text evidence="3">The sequence shown here is derived from an EMBL/GenBank/DDBJ whole genome shotgun (WGS) entry which is preliminary data.</text>
</comment>
<dbReference type="CDD" id="cd02901">
    <property type="entry name" value="Macro_Poa1p-like"/>
    <property type="match status" value="1"/>
</dbReference>
<dbReference type="Proteomes" id="UP000475862">
    <property type="component" value="Unassembled WGS sequence"/>
</dbReference>
<feature type="compositionally biased region" description="Basic and acidic residues" evidence="1">
    <location>
        <begin position="143"/>
        <end position="152"/>
    </location>
</feature>
<protein>
    <recommendedName>
        <fullName evidence="2">Macro domain-containing protein</fullName>
    </recommendedName>
</protein>
<dbReference type="InterPro" id="IPR050892">
    <property type="entry name" value="ADP-ribose_metab_enzymes"/>
</dbReference>
<dbReference type="OrthoDB" id="6629458at2759"/>
<dbReference type="Gene3D" id="3.40.220.10">
    <property type="entry name" value="Leucine Aminopeptidase, subunit E, domain 1"/>
    <property type="match status" value="1"/>
</dbReference>
<dbReference type="GO" id="GO:0140291">
    <property type="term" value="P:peptidyl-glutamate ADP-deribosylation"/>
    <property type="evidence" value="ECO:0007669"/>
    <property type="project" value="TreeGrafter"/>
</dbReference>
<organism evidence="3 4">
    <name type="scientific">Aphis glycines</name>
    <name type="common">Soybean aphid</name>
    <dbReference type="NCBI Taxonomy" id="307491"/>
    <lineage>
        <taxon>Eukaryota</taxon>
        <taxon>Metazoa</taxon>
        <taxon>Ecdysozoa</taxon>
        <taxon>Arthropoda</taxon>
        <taxon>Hexapoda</taxon>
        <taxon>Insecta</taxon>
        <taxon>Pterygota</taxon>
        <taxon>Neoptera</taxon>
        <taxon>Paraneoptera</taxon>
        <taxon>Hemiptera</taxon>
        <taxon>Sternorrhyncha</taxon>
        <taxon>Aphidomorpha</taxon>
        <taxon>Aphidoidea</taxon>
        <taxon>Aphididae</taxon>
        <taxon>Aphidini</taxon>
        <taxon>Aphis</taxon>
        <taxon>Aphis</taxon>
    </lineage>
</organism>
<dbReference type="AlphaFoldDB" id="A0A6G0U9B6"/>
<evidence type="ECO:0000313" key="4">
    <source>
        <dbReference type="Proteomes" id="UP000475862"/>
    </source>
</evidence>
<name>A0A6G0U9B6_APHGL</name>
<accession>A0A6G0U9B6</accession>
<keyword evidence="4" id="KW-1185">Reference proteome</keyword>
<feature type="domain" description="Macro" evidence="2">
    <location>
        <begin position="149"/>
        <end position="308"/>
    </location>
</feature>
<dbReference type="EMBL" id="VYZN01000001">
    <property type="protein sequence ID" value="KAE9545725.1"/>
    <property type="molecule type" value="Genomic_DNA"/>
</dbReference>
<gene>
    <name evidence="3" type="ORF">AGLY_001268</name>
</gene>
<dbReference type="SUPFAM" id="SSF52949">
    <property type="entry name" value="Macro domain-like"/>
    <property type="match status" value="1"/>
</dbReference>
<proteinExistence type="predicted"/>
<evidence type="ECO:0000313" key="3">
    <source>
        <dbReference type="EMBL" id="KAE9545725.1"/>
    </source>
</evidence>
<dbReference type="PROSITE" id="PS51154">
    <property type="entry name" value="MACRO"/>
    <property type="match status" value="1"/>
</dbReference>